<protein>
    <submittedName>
        <fullName evidence="1">Uncharacterized protein</fullName>
    </submittedName>
</protein>
<organism evidence="1">
    <name type="scientific">bioreactor metagenome</name>
    <dbReference type="NCBI Taxonomy" id="1076179"/>
    <lineage>
        <taxon>unclassified sequences</taxon>
        <taxon>metagenomes</taxon>
        <taxon>ecological metagenomes</taxon>
    </lineage>
</organism>
<reference evidence="1" key="1">
    <citation type="submission" date="2019-08" db="EMBL/GenBank/DDBJ databases">
        <authorList>
            <person name="Kucharzyk K."/>
            <person name="Murdoch R.W."/>
            <person name="Higgins S."/>
            <person name="Loffler F."/>
        </authorList>
    </citation>
    <scope>NUCLEOTIDE SEQUENCE</scope>
</reference>
<sequence length="58" mass="6573">MQVVARHTLLEHPEHRAGHVVEARLRERLDDVDPSEAPLHQLAGGLQVLHHVPVRHVL</sequence>
<accession>A0A645GW08</accession>
<dbReference type="AlphaFoldDB" id="A0A645GW08"/>
<proteinExistence type="predicted"/>
<evidence type="ECO:0000313" key="1">
    <source>
        <dbReference type="EMBL" id="MPN27833.1"/>
    </source>
</evidence>
<dbReference type="EMBL" id="VSSQ01077859">
    <property type="protein sequence ID" value="MPN27833.1"/>
    <property type="molecule type" value="Genomic_DNA"/>
</dbReference>
<name>A0A645GW08_9ZZZZ</name>
<comment type="caution">
    <text evidence="1">The sequence shown here is derived from an EMBL/GenBank/DDBJ whole genome shotgun (WGS) entry which is preliminary data.</text>
</comment>
<gene>
    <name evidence="1" type="ORF">SDC9_175267</name>
</gene>